<dbReference type="InterPro" id="IPR004532">
    <property type="entry name" value="Phe-tRNA-ligase_IIc_bsu_bact"/>
</dbReference>
<evidence type="ECO:0000259" key="7">
    <source>
        <dbReference type="PROSITE" id="PS51483"/>
    </source>
</evidence>
<feature type="binding site" evidence="4">
    <location>
        <position position="451"/>
    </location>
    <ligand>
        <name>Mg(2+)</name>
        <dbReference type="ChEBI" id="CHEBI:18420"/>
        <note>shared with alpha subunit</note>
    </ligand>
</feature>
<dbReference type="PANTHER" id="PTHR10947:SF0">
    <property type="entry name" value="PHENYLALANINE--TRNA LIGASE BETA SUBUNIT"/>
    <property type="match status" value="1"/>
</dbReference>
<dbReference type="EMBL" id="JAHMHH010000001">
    <property type="protein sequence ID" value="MBU4692349.1"/>
    <property type="molecule type" value="Genomic_DNA"/>
</dbReference>
<dbReference type="PROSITE" id="PS51483">
    <property type="entry name" value="B5"/>
    <property type="match status" value="1"/>
</dbReference>
<protein>
    <recommendedName>
        <fullName evidence="4">Phenylalanine--tRNA ligase beta subunit</fullName>
        <ecNumber evidence="4">6.1.1.20</ecNumber>
    </recommendedName>
    <alternativeName>
        <fullName evidence="4">Phenylalanyl-tRNA synthetase beta subunit</fullName>
        <shortName evidence="4">PheRS</shortName>
    </alternativeName>
</protein>
<dbReference type="RefSeq" id="WP_216488823.1">
    <property type="nucleotide sequence ID" value="NZ_JAHMHH010000001.1"/>
</dbReference>
<keyword evidence="2 4" id="KW-0963">Cytoplasm</keyword>
<reference evidence="8" key="1">
    <citation type="submission" date="2021-06" db="EMBL/GenBank/DDBJ databases">
        <title>Novel Mycoplasma species detected in California sea lions (Zalophus californianus) from the USA.</title>
        <authorList>
            <person name="Volokhov D.V."/>
            <person name="Furtak V.A."/>
            <person name="Zagorodnyaya T.A."/>
        </authorList>
    </citation>
    <scope>NUCLEOTIDE SEQUENCE [LARGE SCALE GENOMIC DNA]</scope>
    <source>
        <strain evidence="8">CSL 5346</strain>
    </source>
</reference>
<dbReference type="Pfam" id="PF03484">
    <property type="entry name" value="B5"/>
    <property type="match status" value="1"/>
</dbReference>
<keyword evidence="4" id="KW-0067">ATP-binding</keyword>
<feature type="domain" description="B5" evidence="7">
    <location>
        <begin position="389"/>
        <end position="464"/>
    </location>
</feature>
<dbReference type="CDD" id="cd02796">
    <property type="entry name" value="tRNA_bind_bactPheRS"/>
    <property type="match status" value="1"/>
</dbReference>
<keyword evidence="4" id="KW-0648">Protein biosynthesis</keyword>
<keyword evidence="5" id="KW-0820">tRNA-binding</keyword>
<evidence type="ECO:0000313" key="9">
    <source>
        <dbReference type="Proteomes" id="UP000718793"/>
    </source>
</evidence>
<gene>
    <name evidence="4" type="primary">pheT</name>
    <name evidence="8" type="ORF">KQ875_01910</name>
</gene>
<dbReference type="EC" id="6.1.1.20" evidence="4"/>
<feature type="binding site" evidence="4">
    <location>
        <position position="452"/>
    </location>
    <ligand>
        <name>Mg(2+)</name>
        <dbReference type="ChEBI" id="CHEBI:18420"/>
        <note>shared with alpha subunit</note>
    </ligand>
</feature>
<dbReference type="PANTHER" id="PTHR10947">
    <property type="entry name" value="PHENYLALANYL-TRNA SYNTHETASE BETA CHAIN AND LEUCINE-RICH REPEAT-CONTAINING PROTEIN 47"/>
    <property type="match status" value="1"/>
</dbReference>
<keyword evidence="4" id="KW-0479">Metal-binding</keyword>
<dbReference type="NCBIfam" id="NF001882">
    <property type="entry name" value="PRK00629.5-4"/>
    <property type="match status" value="1"/>
</dbReference>
<keyword evidence="9" id="KW-1185">Reference proteome</keyword>
<dbReference type="Pfam" id="PF17759">
    <property type="entry name" value="tRNA_synthFbeta"/>
    <property type="match status" value="1"/>
</dbReference>
<dbReference type="PROSITE" id="PS50886">
    <property type="entry name" value="TRBD"/>
    <property type="match status" value="1"/>
</dbReference>
<evidence type="ECO:0000256" key="4">
    <source>
        <dbReference type="HAMAP-Rule" id="MF_00283"/>
    </source>
</evidence>
<proteinExistence type="inferred from homology"/>
<keyword evidence="4" id="KW-0030">Aminoacyl-tRNA synthetase</keyword>
<evidence type="ECO:0000256" key="5">
    <source>
        <dbReference type="PROSITE-ProRule" id="PRU00209"/>
    </source>
</evidence>
<keyword evidence="4" id="KW-0460">Magnesium</keyword>
<feature type="binding site" evidence="4">
    <location>
        <position position="442"/>
    </location>
    <ligand>
        <name>Mg(2+)</name>
        <dbReference type="ChEBI" id="CHEBI:18420"/>
        <note>shared with alpha subunit</note>
    </ligand>
</feature>
<dbReference type="Proteomes" id="UP000718793">
    <property type="component" value="Unassembled WGS sequence"/>
</dbReference>
<sequence>MLFSYTKLKKLANLSDDISVEEVVGAINSIGFEVEEYKPFTDLEGLKFGHVLKTYKNPNADLLTVCEIDFEDKIRIIQTNAQNVKENDYLMAFVPGSRSKKITFAPREMKGIISEGMLAGLEEIGFDIDVLPAKWNDGIFTFQEKVDLSLDPISYFELQDYIIDISILSNRADANSYYVMARELAAYFKTNINFPKNDIKRYKTEFKVENLQETDHFTLFETTQDNIKITLQDEVFLLKHGIKIFSNAVNLSNLILLYTGVPSHSYDLNKLESKSISVQKYTGEVEVLGKNKIELENVLVVKDQNKPISVAATIGLENTSCDNKTKNVLFEIASFSTKEIRHSKKQVKLETLSANRASKKINNGLIHLAHDFATTHLNEASEIVNLEKIETTQFKLDETFLNNFAGFELTKTSKYQEVLKQLEILGFEIKDNTVFVPDYRFDVETMQDFSEEVFRFYGYENFKMIEPTIIKTKNSIFKDYETILAKMGYQNVRTFTLTNKEKNIFDPFEFNNVIKLQTFASLDHSEVRNSFIYSLYDVLNYNAKRNINKLSIFEIGMINKTNNVLALASNIKDFNAIKQDITELLDIELTYKRSDYSLFHPNLSAWIYHKDKKIGYIAKTHPSTLNSDAYYVEILLNEDIDTSKVFKKYKNDPLKQRDFTFSLKPQQDIEFILDKLKNLKGIYEIKVVDSFKKDENTINITLSILVEDWAIKKLEQTIKQINE</sequence>
<evidence type="ECO:0000256" key="3">
    <source>
        <dbReference type="ARBA" id="ARBA00022884"/>
    </source>
</evidence>
<dbReference type="SMART" id="SM00874">
    <property type="entry name" value="B5"/>
    <property type="match status" value="1"/>
</dbReference>
<evidence type="ECO:0000256" key="2">
    <source>
        <dbReference type="ARBA" id="ARBA00022490"/>
    </source>
</evidence>
<dbReference type="Pfam" id="PF03483">
    <property type="entry name" value="B3_4"/>
    <property type="match status" value="1"/>
</dbReference>
<name>A0ABS6DPV2_9MOLU</name>
<organism evidence="8 9">
    <name type="scientific">Mycoplasma zalophi</name>
    <dbReference type="NCBI Taxonomy" id="191287"/>
    <lineage>
        <taxon>Bacteria</taxon>
        <taxon>Bacillati</taxon>
        <taxon>Mycoplasmatota</taxon>
        <taxon>Mollicutes</taxon>
        <taxon>Mycoplasmataceae</taxon>
        <taxon>Mycoplasma</taxon>
    </lineage>
</organism>
<dbReference type="HAMAP" id="MF_00283">
    <property type="entry name" value="Phe_tRNA_synth_beta1"/>
    <property type="match status" value="1"/>
</dbReference>
<keyword evidence="4 8" id="KW-0436">Ligase</keyword>
<dbReference type="InterPro" id="IPR041616">
    <property type="entry name" value="PheRS_beta_core"/>
</dbReference>
<evidence type="ECO:0000256" key="1">
    <source>
        <dbReference type="ARBA" id="ARBA00004496"/>
    </source>
</evidence>
<dbReference type="GO" id="GO:0004826">
    <property type="term" value="F:phenylalanine-tRNA ligase activity"/>
    <property type="evidence" value="ECO:0007669"/>
    <property type="project" value="UniProtKB-EC"/>
</dbReference>
<evidence type="ECO:0000313" key="8">
    <source>
        <dbReference type="EMBL" id="MBU4692349.1"/>
    </source>
</evidence>
<dbReference type="NCBIfam" id="TIGR00472">
    <property type="entry name" value="pheT_bact"/>
    <property type="match status" value="1"/>
</dbReference>
<dbReference type="Pfam" id="PF01588">
    <property type="entry name" value="tRNA_bind"/>
    <property type="match status" value="1"/>
</dbReference>
<feature type="binding site" evidence="4">
    <location>
        <position position="448"/>
    </location>
    <ligand>
        <name>Mg(2+)</name>
        <dbReference type="ChEBI" id="CHEBI:18420"/>
        <note>shared with alpha subunit</note>
    </ligand>
</feature>
<accession>A0ABS6DPV2</accession>
<comment type="catalytic activity">
    <reaction evidence="4">
        <text>tRNA(Phe) + L-phenylalanine + ATP = L-phenylalanyl-tRNA(Phe) + AMP + diphosphate + H(+)</text>
        <dbReference type="Rhea" id="RHEA:19413"/>
        <dbReference type="Rhea" id="RHEA-COMP:9668"/>
        <dbReference type="Rhea" id="RHEA-COMP:9699"/>
        <dbReference type="ChEBI" id="CHEBI:15378"/>
        <dbReference type="ChEBI" id="CHEBI:30616"/>
        <dbReference type="ChEBI" id="CHEBI:33019"/>
        <dbReference type="ChEBI" id="CHEBI:58095"/>
        <dbReference type="ChEBI" id="CHEBI:78442"/>
        <dbReference type="ChEBI" id="CHEBI:78531"/>
        <dbReference type="ChEBI" id="CHEBI:456215"/>
        <dbReference type="EC" id="6.1.1.20"/>
    </reaction>
</comment>
<comment type="caution">
    <text evidence="8">The sequence shown here is derived from an EMBL/GenBank/DDBJ whole genome shotgun (WGS) entry which is preliminary data.</text>
</comment>
<comment type="subunit">
    <text evidence="4">Tetramer of two alpha and two beta subunits.</text>
</comment>
<comment type="cofactor">
    <cofactor evidence="4">
        <name>Mg(2+)</name>
        <dbReference type="ChEBI" id="CHEBI:18420"/>
    </cofactor>
    <text evidence="4">Binds 2 magnesium ions per tetramer.</text>
</comment>
<keyword evidence="3 5" id="KW-0694">RNA-binding</keyword>
<dbReference type="InterPro" id="IPR045060">
    <property type="entry name" value="Phe-tRNA-ligase_IIc_bsu"/>
</dbReference>
<dbReference type="InterPro" id="IPR005147">
    <property type="entry name" value="tRNA_synthase_B5-dom"/>
</dbReference>
<dbReference type="InterPro" id="IPR033714">
    <property type="entry name" value="tRNA_bind_bactPheRS"/>
</dbReference>
<dbReference type="SMART" id="SM00873">
    <property type="entry name" value="B3_4"/>
    <property type="match status" value="1"/>
</dbReference>
<evidence type="ECO:0000259" key="6">
    <source>
        <dbReference type="PROSITE" id="PS50886"/>
    </source>
</evidence>
<dbReference type="InterPro" id="IPR002547">
    <property type="entry name" value="tRNA-bd_dom"/>
</dbReference>
<comment type="similarity">
    <text evidence="4">Belongs to the phenylalanyl-tRNA synthetase beta subunit family. Type 1 subfamily.</text>
</comment>
<dbReference type="InterPro" id="IPR005146">
    <property type="entry name" value="B3/B4_tRNA-bd"/>
</dbReference>
<keyword evidence="4" id="KW-0547">Nucleotide-binding</keyword>
<comment type="subcellular location">
    <subcellularLocation>
        <location evidence="1 4">Cytoplasm</location>
    </subcellularLocation>
</comment>
<feature type="domain" description="TRNA-binding" evidence="6">
    <location>
        <begin position="40"/>
        <end position="154"/>
    </location>
</feature>